<comment type="caution">
    <text evidence="4">The sequence shown here is derived from an EMBL/GenBank/DDBJ whole genome shotgun (WGS) entry which is preliminary data.</text>
</comment>
<evidence type="ECO:0000256" key="2">
    <source>
        <dbReference type="ARBA" id="ARBA00022801"/>
    </source>
</evidence>
<proteinExistence type="inferred from homology"/>
<dbReference type="OrthoDB" id="9796770at2"/>
<dbReference type="PRINTS" id="PR00793">
    <property type="entry name" value="PROAMNOPTASE"/>
</dbReference>
<dbReference type="InterPro" id="IPR000073">
    <property type="entry name" value="AB_hydrolase_1"/>
</dbReference>
<reference evidence="4 5" key="1">
    <citation type="journal article" date="2017" name="Elife">
        <title>Extensive horizontal gene transfer in cheese-associated bacteria.</title>
        <authorList>
            <person name="Bonham K.S."/>
            <person name="Wolfe B.E."/>
            <person name="Dutton R.J."/>
        </authorList>
    </citation>
    <scope>NUCLEOTIDE SEQUENCE [LARGE SCALE GENOMIC DNA]</scope>
    <source>
        <strain evidence="4 5">341_9</strain>
    </source>
</reference>
<sequence>MTSSTWTLPGLHLTDLTLPVPLDHARPDSPTIELFARIVAEPDGQDRPFLVFLQGGPGSEAPRPLEASSPPWLARALRDHRVVMLDQRGTGRSTPVGLDTPLPDDAIDGAATLRDATAAQQAAYLTHFRADAIAHDAELLREHLGARTWSLLGQSFGGFTALRYLSAHAGSVDKALFTGGLPTVGPDMDAVYATTWDGMITRSERYWARFPEDRERFRRLADSAASGTLRLPDGQRVGVERLRRLGHLLGASGGQERLHYLLDLDPASPAFLHDLAAALPFGGRNPLYAVIHESCWADGVATRWTADRMMPDAVREDPTLLAGEHIHRDLFAEDPELAPWAEAADLLAEHEWPRLYDEQALRAADVPGAAAVYFEDAYVPRQYSLATAEMLSGVHPWVTSEYEHNGLRASGQGVIDHLLDLATGRRAA</sequence>
<dbReference type="AlphaFoldDB" id="A0A2A3YNE9"/>
<comment type="similarity">
    <text evidence="1">Belongs to the peptidase S33 family.</text>
</comment>
<evidence type="ECO:0000313" key="4">
    <source>
        <dbReference type="EMBL" id="PCC40830.1"/>
    </source>
</evidence>
<dbReference type="InterPro" id="IPR002410">
    <property type="entry name" value="Peptidase_S33"/>
</dbReference>
<dbReference type="Proteomes" id="UP000218598">
    <property type="component" value="Unassembled WGS sequence"/>
</dbReference>
<dbReference type="EMBL" id="NRGR01000005">
    <property type="protein sequence ID" value="PCC40830.1"/>
    <property type="molecule type" value="Genomic_DNA"/>
</dbReference>
<dbReference type="InterPro" id="IPR051601">
    <property type="entry name" value="Serine_prot/Carboxylest_S33"/>
</dbReference>
<dbReference type="PANTHER" id="PTHR43248">
    <property type="entry name" value="2-SUCCINYL-6-HYDROXY-2,4-CYCLOHEXADIENE-1-CARBOXYLATE SYNTHASE"/>
    <property type="match status" value="1"/>
</dbReference>
<dbReference type="SUPFAM" id="SSF53474">
    <property type="entry name" value="alpha/beta-Hydrolases"/>
    <property type="match status" value="1"/>
</dbReference>
<dbReference type="GO" id="GO:0004177">
    <property type="term" value="F:aminopeptidase activity"/>
    <property type="evidence" value="ECO:0007669"/>
    <property type="project" value="UniProtKB-KW"/>
</dbReference>
<evidence type="ECO:0000313" key="5">
    <source>
        <dbReference type="Proteomes" id="UP000218598"/>
    </source>
</evidence>
<feature type="domain" description="AB hydrolase-1" evidence="3">
    <location>
        <begin position="49"/>
        <end position="219"/>
    </location>
</feature>
<dbReference type="GO" id="GO:0006508">
    <property type="term" value="P:proteolysis"/>
    <property type="evidence" value="ECO:0007669"/>
    <property type="project" value="InterPro"/>
</dbReference>
<evidence type="ECO:0000259" key="3">
    <source>
        <dbReference type="Pfam" id="PF00561"/>
    </source>
</evidence>
<protein>
    <submittedName>
        <fullName evidence="4">Aminopeptidase</fullName>
    </submittedName>
</protein>
<accession>A0A2A3YNE9</accession>
<dbReference type="RefSeq" id="WP_096196554.1">
    <property type="nucleotide sequence ID" value="NZ_JBQQIN010000001.1"/>
</dbReference>
<organism evidence="4 5">
    <name type="scientific">Brachybacterium alimentarium</name>
    <dbReference type="NCBI Taxonomy" id="47845"/>
    <lineage>
        <taxon>Bacteria</taxon>
        <taxon>Bacillati</taxon>
        <taxon>Actinomycetota</taxon>
        <taxon>Actinomycetes</taxon>
        <taxon>Micrococcales</taxon>
        <taxon>Dermabacteraceae</taxon>
        <taxon>Brachybacterium</taxon>
    </lineage>
</organism>
<dbReference type="Pfam" id="PF00561">
    <property type="entry name" value="Abhydrolase_1"/>
    <property type="match status" value="1"/>
</dbReference>
<dbReference type="Gene3D" id="3.40.50.1820">
    <property type="entry name" value="alpha/beta hydrolase"/>
    <property type="match status" value="1"/>
</dbReference>
<evidence type="ECO:0000256" key="1">
    <source>
        <dbReference type="ARBA" id="ARBA00010088"/>
    </source>
</evidence>
<keyword evidence="2" id="KW-0378">Hydrolase</keyword>
<keyword evidence="5" id="KW-1185">Reference proteome</keyword>
<dbReference type="InterPro" id="IPR029058">
    <property type="entry name" value="AB_hydrolase_fold"/>
</dbReference>
<keyword evidence="4" id="KW-0031">Aminopeptidase</keyword>
<dbReference type="PANTHER" id="PTHR43248:SF2">
    <property type="entry name" value="PROLYL AMINOPEPTIDASE"/>
    <property type="match status" value="1"/>
</dbReference>
<keyword evidence="4" id="KW-0645">Protease</keyword>
<gene>
    <name evidence="4" type="ORF">CIK66_03055</name>
</gene>
<name>A0A2A3YNE9_9MICO</name>